<comment type="caution">
    <text evidence="2">The sequence shown here is derived from an EMBL/GenBank/DDBJ whole genome shotgun (WGS) entry which is preliminary data.</text>
</comment>
<dbReference type="Gene3D" id="3.90.550.10">
    <property type="entry name" value="Spore Coat Polysaccharide Biosynthesis Protein SpsA, Chain A"/>
    <property type="match status" value="1"/>
</dbReference>
<dbReference type="Pfam" id="PF00535">
    <property type="entry name" value="Glycos_transf_2"/>
    <property type="match status" value="1"/>
</dbReference>
<dbReference type="Proteomes" id="UP000717634">
    <property type="component" value="Unassembled WGS sequence"/>
</dbReference>
<accession>A0ABX1HMJ7</accession>
<evidence type="ECO:0000313" key="2">
    <source>
        <dbReference type="EMBL" id="NKI91483.1"/>
    </source>
</evidence>
<dbReference type="SUPFAM" id="SSF53448">
    <property type="entry name" value="Nucleotide-diphospho-sugar transferases"/>
    <property type="match status" value="1"/>
</dbReference>
<dbReference type="EMBL" id="JAAVTK010000017">
    <property type="protein sequence ID" value="NKI91483.1"/>
    <property type="molecule type" value="Genomic_DNA"/>
</dbReference>
<dbReference type="PANTHER" id="PTHR22916:SF3">
    <property type="entry name" value="UDP-GLCNAC:BETAGAL BETA-1,3-N-ACETYLGLUCOSAMINYLTRANSFERASE-LIKE PROTEIN 1"/>
    <property type="match status" value="1"/>
</dbReference>
<dbReference type="PANTHER" id="PTHR22916">
    <property type="entry name" value="GLYCOSYLTRANSFERASE"/>
    <property type="match status" value="1"/>
</dbReference>
<feature type="domain" description="Glycosyltransferase 2-like" evidence="1">
    <location>
        <begin position="1"/>
        <end position="150"/>
    </location>
</feature>
<protein>
    <submittedName>
        <fullName evidence="2">Glycosyltransferase involved in cell wall biosynthesis</fullName>
    </submittedName>
</protein>
<organism evidence="2 3">
    <name type="scientific">Hymenobacter artigasi</name>
    <dbReference type="NCBI Taxonomy" id="2719616"/>
    <lineage>
        <taxon>Bacteria</taxon>
        <taxon>Pseudomonadati</taxon>
        <taxon>Bacteroidota</taxon>
        <taxon>Cytophagia</taxon>
        <taxon>Cytophagales</taxon>
        <taxon>Hymenobacteraceae</taxon>
        <taxon>Hymenobacter</taxon>
    </lineage>
</organism>
<name>A0ABX1HMJ7_9BACT</name>
<gene>
    <name evidence="2" type="ORF">HBN54_004102</name>
</gene>
<reference evidence="2 3" key="1">
    <citation type="submission" date="2020-03" db="EMBL/GenBank/DDBJ databases">
        <title>Genomic Encyclopedia of Type Strains, Phase IV (KMG-V): Genome sequencing to study the core and pangenomes of soil and plant-associated prokaryotes.</title>
        <authorList>
            <person name="Whitman W."/>
        </authorList>
    </citation>
    <scope>NUCLEOTIDE SEQUENCE [LARGE SCALE GENOMIC DNA]</scope>
    <source>
        <strain evidence="2 3">1B</strain>
    </source>
</reference>
<dbReference type="InterPro" id="IPR001173">
    <property type="entry name" value="Glyco_trans_2-like"/>
</dbReference>
<keyword evidence="3" id="KW-1185">Reference proteome</keyword>
<evidence type="ECO:0000259" key="1">
    <source>
        <dbReference type="Pfam" id="PF00535"/>
    </source>
</evidence>
<evidence type="ECO:0000313" key="3">
    <source>
        <dbReference type="Proteomes" id="UP000717634"/>
    </source>
</evidence>
<proteinExistence type="predicted"/>
<dbReference type="InterPro" id="IPR029044">
    <property type="entry name" value="Nucleotide-diphossugar_trans"/>
</dbReference>
<sequence length="306" mass="35036">MITYRHEQYIGQAIESVMAQETDFAVELVIGEDCSPDNTRAVIQQYQKRFPGRIRIITAEQNVGMMPNFIRTYLACTGQYVAMLEGDDYWTDPHKLRDQVAILDQNPDVVLCFAGCAEVDEQGQILKENFVPSAYRRDLSQLEIVGSYCPPTLSVLFRNHVLTNLPPAFAVVGNGDYFLFGMLTDFGHAAYLPRSVAHYRRHGGGVWSAQSLENQYRSNLNTKLAMLRYFGGRYQAAIMHNVNWYYVQLLTLLWHQGRRAEFWPLYRDFIRISLQTLNKELPAFTLRLLTGRLSTSALAIAPTRSY</sequence>